<reference evidence="4" key="2">
    <citation type="submission" date="2020-10" db="UniProtKB">
        <authorList>
            <consortium name="WormBaseParasite"/>
        </authorList>
    </citation>
    <scope>IDENTIFICATION</scope>
</reference>
<name>A0A7E4VGG6_PANRE</name>
<dbReference type="InterPro" id="IPR013606">
    <property type="entry name" value="I-BAR_dom"/>
</dbReference>
<dbReference type="SUPFAM" id="SSF103657">
    <property type="entry name" value="BAR/IMD domain-like"/>
    <property type="match status" value="1"/>
</dbReference>
<organism evidence="3 4">
    <name type="scientific">Panagrellus redivivus</name>
    <name type="common">Microworm</name>
    <dbReference type="NCBI Taxonomy" id="6233"/>
    <lineage>
        <taxon>Eukaryota</taxon>
        <taxon>Metazoa</taxon>
        <taxon>Ecdysozoa</taxon>
        <taxon>Nematoda</taxon>
        <taxon>Chromadorea</taxon>
        <taxon>Rhabditida</taxon>
        <taxon>Tylenchina</taxon>
        <taxon>Panagrolaimomorpha</taxon>
        <taxon>Panagrolaimoidea</taxon>
        <taxon>Panagrolaimidae</taxon>
        <taxon>Panagrellus</taxon>
    </lineage>
</organism>
<feature type="domain" description="IMD" evidence="2">
    <location>
        <begin position="14"/>
        <end position="132"/>
    </location>
</feature>
<dbReference type="WBParaSite" id="Pan_g20830.t1">
    <property type="protein sequence ID" value="Pan_g20830.t1"/>
    <property type="gene ID" value="Pan_g20830"/>
</dbReference>
<proteinExistence type="predicted"/>
<feature type="region of interest" description="Disordered" evidence="1">
    <location>
        <begin position="501"/>
        <end position="520"/>
    </location>
</feature>
<dbReference type="InterPro" id="IPR030127">
    <property type="entry name" value="MTSS1/MTSS2"/>
</dbReference>
<sequence>MAVEVEAPAFPALFQAVAGDLKTSSQAWDSIVKSAAKVATQLLNTAASMNTMIDCIQVIGDSANNIKGASRDIGASLTRFCMRQRSIESHLRKLATALNTDFCDAMDKKGDEWKKHVSEIERRRGKCFKKSSKKKYLNNEELLADQRESCLELMFEQRKQFGYFVNAFMPVMDIEVDLLMEGELVKQARDAMYDMVHVTDPHAVVYASMEDFCMNSIERRMISPAGSIISSATSGGLDRTVSPSVPSIDSFYSLSRNSTVSNGTNPYAHVGQRQIPTAGSVFGGNHASPKQRPPIPRGPNGSNWHDMSPVHHRGSIASSFAPASSVSGSSNDISTAPHRRSRPLSFSGDSAFSNALSTPYNDSTLKATTPATTSVSEDRVSNAQFTEAIQQIDELSKTLDSYCMGLGDASSGNGSSVTASEGGDRYSPSGTPLATPPQFPNADLPPPPPQLLSMNNGTGTIRSRNMPPPPLPERRNSTIQTTMAPSIADFRSEYATVNFREMPKPNPNYTWQQSSAYSQH</sequence>
<feature type="compositionally biased region" description="Polar residues" evidence="1">
    <location>
        <begin position="410"/>
        <end position="419"/>
    </location>
</feature>
<dbReference type="GO" id="GO:0030031">
    <property type="term" value="P:cell projection assembly"/>
    <property type="evidence" value="ECO:0007669"/>
    <property type="project" value="TreeGrafter"/>
</dbReference>
<dbReference type="GO" id="GO:0003779">
    <property type="term" value="F:actin binding"/>
    <property type="evidence" value="ECO:0007669"/>
    <property type="project" value="InterPro"/>
</dbReference>
<dbReference type="AlphaFoldDB" id="A0A7E4VGG6"/>
<dbReference type="Pfam" id="PF08397">
    <property type="entry name" value="IMD"/>
    <property type="match status" value="1"/>
</dbReference>
<evidence type="ECO:0000256" key="1">
    <source>
        <dbReference type="SAM" id="MobiDB-lite"/>
    </source>
</evidence>
<accession>A0A7E4VGG6</accession>
<evidence type="ECO:0000259" key="2">
    <source>
        <dbReference type="Pfam" id="PF08397"/>
    </source>
</evidence>
<feature type="compositionally biased region" description="Pro residues" evidence="1">
    <location>
        <begin position="434"/>
        <end position="444"/>
    </location>
</feature>
<dbReference type="Gene3D" id="1.20.1270.60">
    <property type="entry name" value="Arfaptin homology (AH) domain/BAR domain"/>
    <property type="match status" value="2"/>
</dbReference>
<keyword evidence="3" id="KW-1185">Reference proteome</keyword>
<evidence type="ECO:0000313" key="3">
    <source>
        <dbReference type="Proteomes" id="UP000492821"/>
    </source>
</evidence>
<feature type="region of interest" description="Disordered" evidence="1">
    <location>
        <begin position="409"/>
        <end position="444"/>
    </location>
</feature>
<protein>
    <submittedName>
        <fullName evidence="4">IMD domain-containing protein</fullName>
    </submittedName>
</protein>
<reference evidence="3" key="1">
    <citation type="journal article" date="2013" name="Genetics">
        <title>The draft genome and transcriptome of Panagrellus redivivus are shaped by the harsh demands of a free-living lifestyle.</title>
        <authorList>
            <person name="Srinivasan J."/>
            <person name="Dillman A.R."/>
            <person name="Macchietto M.G."/>
            <person name="Heikkinen L."/>
            <person name="Lakso M."/>
            <person name="Fracchia K.M."/>
            <person name="Antoshechkin I."/>
            <person name="Mortazavi A."/>
            <person name="Wong G."/>
            <person name="Sternberg P.W."/>
        </authorList>
    </citation>
    <scope>NUCLEOTIDE SEQUENCE [LARGE SCALE GENOMIC DNA]</scope>
    <source>
        <strain evidence="3">MT8872</strain>
    </source>
</reference>
<feature type="compositionally biased region" description="Polar residues" evidence="1">
    <location>
        <begin position="347"/>
        <end position="380"/>
    </location>
</feature>
<evidence type="ECO:0000313" key="4">
    <source>
        <dbReference type="WBParaSite" id="Pan_g20830.t1"/>
    </source>
</evidence>
<feature type="region of interest" description="Disordered" evidence="1">
    <location>
        <begin position="279"/>
        <end position="380"/>
    </location>
</feature>
<dbReference type="GO" id="GO:0015629">
    <property type="term" value="C:actin cytoskeleton"/>
    <property type="evidence" value="ECO:0007669"/>
    <property type="project" value="TreeGrafter"/>
</dbReference>
<feature type="region of interest" description="Disordered" evidence="1">
    <location>
        <begin position="458"/>
        <end position="482"/>
    </location>
</feature>
<dbReference type="PANTHER" id="PTHR15708">
    <property type="entry name" value="ACTIN BUNDLING/MISSING IN METASTASIS-RELATED"/>
    <property type="match status" value="1"/>
</dbReference>
<dbReference type="GO" id="GO:0009898">
    <property type="term" value="C:cytoplasmic side of plasma membrane"/>
    <property type="evidence" value="ECO:0007669"/>
    <property type="project" value="TreeGrafter"/>
</dbReference>
<dbReference type="Proteomes" id="UP000492821">
    <property type="component" value="Unassembled WGS sequence"/>
</dbReference>
<feature type="compositionally biased region" description="Low complexity" evidence="1">
    <location>
        <begin position="315"/>
        <end position="330"/>
    </location>
</feature>
<dbReference type="PANTHER" id="PTHR15708:SF4">
    <property type="entry name" value="FI21477P1-RELATED"/>
    <property type="match status" value="1"/>
</dbReference>
<dbReference type="GO" id="GO:0005543">
    <property type="term" value="F:phospholipid binding"/>
    <property type="evidence" value="ECO:0007669"/>
    <property type="project" value="TreeGrafter"/>
</dbReference>
<feature type="compositionally biased region" description="Polar residues" evidence="1">
    <location>
        <begin position="507"/>
        <end position="520"/>
    </location>
</feature>
<dbReference type="InterPro" id="IPR027267">
    <property type="entry name" value="AH/BAR_dom_sf"/>
</dbReference>
<dbReference type="GO" id="GO:0007009">
    <property type="term" value="P:plasma membrane organization"/>
    <property type="evidence" value="ECO:0007669"/>
    <property type="project" value="InterPro"/>
</dbReference>